<proteinExistence type="predicted"/>
<gene>
    <name evidence="2" type="ORF">OSB04_011529</name>
</gene>
<organism evidence="2 3">
    <name type="scientific">Centaurea solstitialis</name>
    <name type="common">yellow star-thistle</name>
    <dbReference type="NCBI Taxonomy" id="347529"/>
    <lineage>
        <taxon>Eukaryota</taxon>
        <taxon>Viridiplantae</taxon>
        <taxon>Streptophyta</taxon>
        <taxon>Embryophyta</taxon>
        <taxon>Tracheophyta</taxon>
        <taxon>Spermatophyta</taxon>
        <taxon>Magnoliopsida</taxon>
        <taxon>eudicotyledons</taxon>
        <taxon>Gunneridae</taxon>
        <taxon>Pentapetalae</taxon>
        <taxon>asterids</taxon>
        <taxon>campanulids</taxon>
        <taxon>Asterales</taxon>
        <taxon>Asteraceae</taxon>
        <taxon>Carduoideae</taxon>
        <taxon>Cardueae</taxon>
        <taxon>Centaureinae</taxon>
        <taxon>Centaurea</taxon>
    </lineage>
</organism>
<sequence>MRKRGKHFARRSLSQNFSKINRAHTKENKNPQHLGSWGYHRKYDVWDKEQEEGVMPDIIGMMHKHSRHWILARRVKGANKTYMLEEHI</sequence>
<evidence type="ECO:0000256" key="1">
    <source>
        <dbReference type="SAM" id="MobiDB-lite"/>
    </source>
</evidence>
<feature type="region of interest" description="Disordered" evidence="1">
    <location>
        <begin position="1"/>
        <end position="34"/>
    </location>
</feature>
<dbReference type="EMBL" id="JARYMX010000003">
    <property type="protein sequence ID" value="KAJ9556915.1"/>
    <property type="molecule type" value="Genomic_DNA"/>
</dbReference>
<evidence type="ECO:0000313" key="3">
    <source>
        <dbReference type="Proteomes" id="UP001172457"/>
    </source>
</evidence>
<reference evidence="2" key="1">
    <citation type="submission" date="2023-03" db="EMBL/GenBank/DDBJ databases">
        <title>Chromosome-scale reference genome and RAD-based genetic map of yellow starthistle (Centaurea solstitialis) reveal putative structural variation and QTLs associated with invader traits.</title>
        <authorList>
            <person name="Reatini B."/>
            <person name="Cang F.A."/>
            <person name="Jiang Q."/>
            <person name="Mckibben M.T.W."/>
            <person name="Barker M.S."/>
            <person name="Rieseberg L.H."/>
            <person name="Dlugosch K.M."/>
        </authorList>
    </citation>
    <scope>NUCLEOTIDE SEQUENCE</scope>
    <source>
        <strain evidence="2">CAN-66</strain>
        <tissue evidence="2">Leaf</tissue>
    </source>
</reference>
<comment type="caution">
    <text evidence="2">The sequence shown here is derived from an EMBL/GenBank/DDBJ whole genome shotgun (WGS) entry which is preliminary data.</text>
</comment>
<protein>
    <submittedName>
        <fullName evidence="2">Uncharacterized protein</fullName>
    </submittedName>
</protein>
<name>A0AA38TLC0_9ASTR</name>
<feature type="compositionally biased region" description="Basic residues" evidence="1">
    <location>
        <begin position="1"/>
        <end position="10"/>
    </location>
</feature>
<keyword evidence="3" id="KW-1185">Reference proteome</keyword>
<evidence type="ECO:0000313" key="2">
    <source>
        <dbReference type="EMBL" id="KAJ9556915.1"/>
    </source>
</evidence>
<dbReference type="AlphaFoldDB" id="A0AA38TLC0"/>
<accession>A0AA38TLC0</accession>
<dbReference type="Proteomes" id="UP001172457">
    <property type="component" value="Chromosome 3"/>
</dbReference>